<dbReference type="SUPFAM" id="SSF46689">
    <property type="entry name" value="Homeodomain-like"/>
    <property type="match status" value="1"/>
</dbReference>
<dbReference type="SUPFAM" id="SSF55785">
    <property type="entry name" value="PYP-like sensor domain (PAS domain)"/>
    <property type="match status" value="2"/>
</dbReference>
<dbReference type="NCBIfam" id="TIGR00229">
    <property type="entry name" value="sensory_box"/>
    <property type="match status" value="2"/>
</dbReference>
<dbReference type="STRING" id="195103.CPF_2667"/>
<keyword evidence="4" id="KW-0805">Transcription regulation</keyword>
<accession>A0A0H2YN72</accession>
<dbReference type="InterPro" id="IPR000032">
    <property type="entry name" value="HPr-like"/>
</dbReference>
<dbReference type="InterPro" id="IPR030828">
    <property type="entry name" value="HTH_TyrR"/>
</dbReference>
<evidence type="ECO:0000256" key="6">
    <source>
        <dbReference type="ARBA" id="ARBA00023163"/>
    </source>
</evidence>
<dbReference type="InterPro" id="IPR002078">
    <property type="entry name" value="Sigma_54_int"/>
</dbReference>
<dbReference type="SMART" id="SM00382">
    <property type="entry name" value="AAA"/>
    <property type="match status" value="1"/>
</dbReference>
<dbReference type="PROSITE" id="PS00676">
    <property type="entry name" value="SIGMA54_INTERACT_2"/>
    <property type="match status" value="1"/>
</dbReference>
<dbReference type="PANTHER" id="PTHR32071:SF57">
    <property type="entry name" value="C4-DICARBOXYLATE TRANSPORT TRANSCRIPTIONAL REGULATORY PROTEIN DCTD"/>
    <property type="match status" value="1"/>
</dbReference>
<dbReference type="Pfam" id="PF18024">
    <property type="entry name" value="HTH_50"/>
    <property type="match status" value="1"/>
</dbReference>
<dbReference type="HOGENOM" id="CLU_000445_8_1_9"/>
<dbReference type="Pfam" id="PF00989">
    <property type="entry name" value="PAS"/>
    <property type="match status" value="1"/>
</dbReference>
<keyword evidence="6" id="KW-0804">Transcription</keyword>
<dbReference type="CDD" id="cd00009">
    <property type="entry name" value="AAA"/>
    <property type="match status" value="1"/>
</dbReference>
<dbReference type="RefSeq" id="WP_003457867.1">
    <property type="nucleotide sequence ID" value="NC_008261.1"/>
</dbReference>
<dbReference type="PROSITE" id="PS00688">
    <property type="entry name" value="SIGMA54_INTERACT_3"/>
    <property type="match status" value="1"/>
</dbReference>
<evidence type="ECO:0000259" key="9">
    <source>
        <dbReference type="PROSITE" id="PS50112"/>
    </source>
</evidence>
<gene>
    <name evidence="11" type="ordered locus">CPF_2667</name>
</gene>
<dbReference type="GO" id="GO:0005524">
    <property type="term" value="F:ATP binding"/>
    <property type="evidence" value="ECO:0007669"/>
    <property type="project" value="UniProtKB-KW"/>
</dbReference>
<evidence type="ECO:0000256" key="1">
    <source>
        <dbReference type="ARBA" id="ARBA00022741"/>
    </source>
</evidence>
<dbReference type="Gene3D" id="1.10.10.60">
    <property type="entry name" value="Homeodomain-like"/>
    <property type="match status" value="1"/>
</dbReference>
<feature type="domain" description="PAS" evidence="9">
    <location>
        <begin position="115"/>
        <end position="161"/>
    </location>
</feature>
<keyword evidence="12" id="KW-1185">Reference proteome</keyword>
<organism evidence="11 12">
    <name type="scientific">Clostridium perfringens (strain ATCC 13124 / DSM 756 / JCM 1290 / NCIMB 6125 / NCTC 8237 / Type A)</name>
    <dbReference type="NCBI Taxonomy" id="195103"/>
    <lineage>
        <taxon>Bacteria</taxon>
        <taxon>Bacillati</taxon>
        <taxon>Bacillota</taxon>
        <taxon>Clostridia</taxon>
        <taxon>Eubacteriales</taxon>
        <taxon>Clostridiaceae</taxon>
        <taxon>Clostridium</taxon>
    </lineage>
</organism>
<dbReference type="GO" id="GO:0003677">
    <property type="term" value="F:DNA binding"/>
    <property type="evidence" value="ECO:0007669"/>
    <property type="project" value="UniProtKB-KW"/>
</dbReference>
<dbReference type="PaxDb" id="195103-CPF_2667"/>
<dbReference type="Gene3D" id="3.30.450.20">
    <property type="entry name" value="PAS domain"/>
    <property type="match status" value="2"/>
</dbReference>
<dbReference type="GO" id="GO:0006355">
    <property type="term" value="P:regulation of DNA-templated transcription"/>
    <property type="evidence" value="ECO:0007669"/>
    <property type="project" value="InterPro"/>
</dbReference>
<dbReference type="InterPro" id="IPR003593">
    <property type="entry name" value="AAA+_ATPase"/>
</dbReference>
<dbReference type="FunFam" id="3.40.50.300:FF:000006">
    <property type="entry name" value="DNA-binding transcriptional regulator NtrC"/>
    <property type="match status" value="1"/>
</dbReference>
<evidence type="ECO:0000256" key="3">
    <source>
        <dbReference type="ARBA" id="ARBA00022840"/>
    </source>
</evidence>
<dbReference type="Pfam" id="PF25601">
    <property type="entry name" value="AAA_lid_14"/>
    <property type="match status" value="1"/>
</dbReference>
<evidence type="ECO:0000313" key="12">
    <source>
        <dbReference type="Proteomes" id="UP000001823"/>
    </source>
</evidence>
<dbReference type="GeneID" id="93001055"/>
<dbReference type="SUPFAM" id="SSF52540">
    <property type="entry name" value="P-loop containing nucleoside triphosphate hydrolases"/>
    <property type="match status" value="1"/>
</dbReference>
<dbReference type="InterPro" id="IPR035895">
    <property type="entry name" value="HPr-like_sf"/>
</dbReference>
<feature type="domain" description="HPr" evidence="10">
    <location>
        <begin position="1"/>
        <end position="98"/>
    </location>
</feature>
<dbReference type="PANTHER" id="PTHR32071">
    <property type="entry name" value="TRANSCRIPTIONAL REGULATORY PROTEIN"/>
    <property type="match status" value="1"/>
</dbReference>
<dbReference type="InterPro" id="IPR013767">
    <property type="entry name" value="PAS_fold"/>
</dbReference>
<dbReference type="SMART" id="SM00091">
    <property type="entry name" value="PAS"/>
    <property type="match status" value="2"/>
</dbReference>
<dbReference type="InterPro" id="IPR009057">
    <property type="entry name" value="Homeodomain-like_sf"/>
</dbReference>
<dbReference type="eggNOG" id="COG3829">
    <property type="taxonomic scope" value="Bacteria"/>
</dbReference>
<reference evidence="11 12" key="1">
    <citation type="journal article" date="2006" name="Genome Res.">
        <title>Skewed genomic variability in strains of the toxigenic bacterial pathogen, Clostridium perfringens.</title>
        <authorList>
            <person name="Myers G.S."/>
            <person name="Rasko D.A."/>
            <person name="Cheung J.K."/>
            <person name="Ravel J."/>
            <person name="Seshadri R."/>
            <person name="Deboy R.T."/>
            <person name="Ren Q."/>
            <person name="Varga J."/>
            <person name="Awad M.M."/>
            <person name="Brinkac L.M."/>
            <person name="Daugherty S.C."/>
            <person name="Haft D.H."/>
            <person name="Dodson R.J."/>
            <person name="Madupu R."/>
            <person name="Nelson W.C."/>
            <person name="Rosovitz M.J."/>
            <person name="Sullivan S.A."/>
            <person name="Khouri H."/>
            <person name="Dimitrov G.I."/>
            <person name="Watkins K.L."/>
            <person name="Mulligan S."/>
            <person name="Benton J."/>
            <person name="Radune D."/>
            <person name="Fisher D.J."/>
            <person name="Atkins H.S."/>
            <person name="Hiscox T."/>
            <person name="Jost B.H."/>
            <person name="Billington S.J."/>
            <person name="Songer J.G."/>
            <person name="McClane B.A."/>
            <person name="Titball R.W."/>
            <person name="Rood J.I."/>
            <person name="Melville S.B."/>
            <person name="Paulsen I.T."/>
        </authorList>
    </citation>
    <scope>NUCLEOTIDE SEQUENCE [LARGE SCALE GENOMIC DNA]</scope>
    <source>
        <strain evidence="12">ATCC 13124 / DSM 756 / JCM 1290 / NCIMB 6125 / NCTC 8237 / S 107 / Type A</strain>
    </source>
</reference>
<dbReference type="InterPro" id="IPR027417">
    <property type="entry name" value="P-loop_NTPase"/>
</dbReference>
<evidence type="ECO:0000256" key="7">
    <source>
        <dbReference type="ARBA" id="ARBA00029500"/>
    </source>
</evidence>
<evidence type="ECO:0000256" key="4">
    <source>
        <dbReference type="ARBA" id="ARBA00023015"/>
    </source>
</evidence>
<dbReference type="InterPro" id="IPR035965">
    <property type="entry name" value="PAS-like_dom_sf"/>
</dbReference>
<sequence>MYSRELIIKTPLGLHTRYSAMIVNKASEIESKYKVKLYIKKESYTDWLGISMLAILSLKVLPNESILIGSKNEGMIEKLAVQSLLEFIDKNINNPIESEDSEIDEIIDASIVANEQVLESLPIGIVVIDIDQNIITINQYALRFIGCNKKDVKGKKINEVIPSSQLPHVMLSNLKKYGSTLHINNRVGLVNSSPLFINDKIIGAVSVIQDVSDIIGMKEINEKFTKILENSQDMICFVDENGIINYLNPAYIKNFSKVSSDVIGKSIFDIAPNGLRAKVFKEKTLLKDVIHKKNGINVISTIDPLFIDGQFKGVISTSRPVSLIKELMSKLNKSEQELDYYKNEFLRQLSKNSSFNNIIGSTRTLKDIMYMCQKASETTSTVLIRGESGTGKELIAKAIHNNSNRKNKPFVRVNCASIPENLLESELFGYEKGAFTGAVQSKPGKFAIADTGTIFLDEIGDMPLSMQVKLLRVLQEREIESVGGITPRNIDVRVIAATNRNLEEMIEEGSFREDLYYRLNVLGINLPPLRERKEDIPELAEHFITKLNKKLHKTILGIKQDALNLLIEYSWPGNIRELENIMERAINLCDGDYIDSSYLPSYLKPVESKSFNLNIDIDHILPFEEYEKQIIEAAMKKYKSFNKAGKALGLTHRTVSLKCKKYNIDVKK</sequence>
<proteinExistence type="predicted"/>
<dbReference type="PROSITE" id="PS51350">
    <property type="entry name" value="PTS_HPR_DOM"/>
    <property type="match status" value="1"/>
</dbReference>
<evidence type="ECO:0000256" key="2">
    <source>
        <dbReference type="ARBA" id="ARBA00022797"/>
    </source>
</evidence>
<dbReference type="PROSITE" id="PS50045">
    <property type="entry name" value="SIGMA54_INTERACT_4"/>
    <property type="match status" value="1"/>
</dbReference>
<protein>
    <recommendedName>
        <fullName evidence="7">HTH-type transcriptional regulatory protein TyrR</fullName>
    </recommendedName>
</protein>
<dbReference type="Gene3D" id="1.10.8.60">
    <property type="match status" value="1"/>
</dbReference>
<dbReference type="AlphaFoldDB" id="A0A0H2YN72"/>
<dbReference type="InterPro" id="IPR025662">
    <property type="entry name" value="Sigma_54_int_dom_ATP-bd_1"/>
</dbReference>
<keyword evidence="5" id="KW-0238">DNA-binding</keyword>
<dbReference type="InterPro" id="IPR058031">
    <property type="entry name" value="AAA_lid_NorR"/>
</dbReference>
<feature type="domain" description="Sigma-54 factor interaction" evidence="8">
    <location>
        <begin position="358"/>
        <end position="587"/>
    </location>
</feature>
<dbReference type="Gene3D" id="3.40.50.300">
    <property type="entry name" value="P-loop containing nucleotide triphosphate hydrolases"/>
    <property type="match status" value="1"/>
</dbReference>
<evidence type="ECO:0000313" key="11">
    <source>
        <dbReference type="EMBL" id="ABG82317.1"/>
    </source>
</evidence>
<dbReference type="SUPFAM" id="SSF55594">
    <property type="entry name" value="HPr-like"/>
    <property type="match status" value="1"/>
</dbReference>
<dbReference type="InterPro" id="IPR000014">
    <property type="entry name" value="PAS"/>
</dbReference>
<keyword evidence="2" id="KW-0058">Aromatic hydrocarbons catabolism</keyword>
<dbReference type="InterPro" id="IPR025944">
    <property type="entry name" value="Sigma_54_int_dom_CS"/>
</dbReference>
<dbReference type="EMBL" id="CP000246">
    <property type="protein sequence ID" value="ABG82317.1"/>
    <property type="molecule type" value="Genomic_DNA"/>
</dbReference>
<dbReference type="Proteomes" id="UP000001823">
    <property type="component" value="Chromosome"/>
</dbReference>
<evidence type="ECO:0000256" key="5">
    <source>
        <dbReference type="ARBA" id="ARBA00023125"/>
    </source>
</evidence>
<feature type="domain" description="PAS" evidence="9">
    <location>
        <begin position="220"/>
        <end position="293"/>
    </location>
</feature>
<dbReference type="Pfam" id="PF00158">
    <property type="entry name" value="Sigma54_activat"/>
    <property type="match status" value="1"/>
</dbReference>
<dbReference type="KEGG" id="cpf:CPF_2667"/>
<keyword evidence="1" id="KW-0547">Nucleotide-binding</keyword>
<evidence type="ECO:0000259" key="8">
    <source>
        <dbReference type="PROSITE" id="PS50045"/>
    </source>
</evidence>
<dbReference type="PROSITE" id="PS00675">
    <property type="entry name" value="SIGMA54_INTERACT_1"/>
    <property type="match status" value="1"/>
</dbReference>
<dbReference type="Gene3D" id="3.30.1340.10">
    <property type="entry name" value="HPr-like"/>
    <property type="match status" value="1"/>
</dbReference>
<dbReference type="CDD" id="cd00130">
    <property type="entry name" value="PAS"/>
    <property type="match status" value="2"/>
</dbReference>
<name>A0A0H2YN72_CLOP1</name>
<evidence type="ECO:0000259" key="10">
    <source>
        <dbReference type="PROSITE" id="PS51350"/>
    </source>
</evidence>
<dbReference type="InterPro" id="IPR025943">
    <property type="entry name" value="Sigma_54_int_dom_ATP-bd_2"/>
</dbReference>
<keyword evidence="3" id="KW-0067">ATP-binding</keyword>
<dbReference type="Pfam" id="PF00381">
    <property type="entry name" value="PTS-HPr"/>
    <property type="match status" value="1"/>
</dbReference>
<dbReference type="Pfam" id="PF13188">
    <property type="entry name" value="PAS_8"/>
    <property type="match status" value="1"/>
</dbReference>
<dbReference type="PROSITE" id="PS50112">
    <property type="entry name" value="PAS"/>
    <property type="match status" value="2"/>
</dbReference>